<evidence type="ECO:0000313" key="1">
    <source>
        <dbReference type="EMBL" id="CAH2244790.1"/>
    </source>
</evidence>
<protein>
    <submittedName>
        <fullName evidence="1">Jg5141 protein</fullName>
    </submittedName>
</protein>
<dbReference type="EMBL" id="CAKXAJ010025862">
    <property type="protein sequence ID" value="CAH2244790.1"/>
    <property type="molecule type" value="Genomic_DNA"/>
</dbReference>
<evidence type="ECO:0000313" key="2">
    <source>
        <dbReference type="Proteomes" id="UP000838756"/>
    </source>
</evidence>
<organism evidence="1 2">
    <name type="scientific">Pararge aegeria aegeria</name>
    <dbReference type="NCBI Taxonomy" id="348720"/>
    <lineage>
        <taxon>Eukaryota</taxon>
        <taxon>Metazoa</taxon>
        <taxon>Ecdysozoa</taxon>
        <taxon>Arthropoda</taxon>
        <taxon>Hexapoda</taxon>
        <taxon>Insecta</taxon>
        <taxon>Pterygota</taxon>
        <taxon>Neoptera</taxon>
        <taxon>Endopterygota</taxon>
        <taxon>Lepidoptera</taxon>
        <taxon>Glossata</taxon>
        <taxon>Ditrysia</taxon>
        <taxon>Papilionoidea</taxon>
        <taxon>Nymphalidae</taxon>
        <taxon>Satyrinae</taxon>
        <taxon>Satyrini</taxon>
        <taxon>Parargina</taxon>
        <taxon>Pararge</taxon>
    </lineage>
</organism>
<dbReference type="PROSITE" id="PS51257">
    <property type="entry name" value="PROKAR_LIPOPROTEIN"/>
    <property type="match status" value="1"/>
</dbReference>
<dbReference type="Proteomes" id="UP000838756">
    <property type="component" value="Unassembled WGS sequence"/>
</dbReference>
<gene>
    <name evidence="1" type="primary">jg5141</name>
    <name evidence="1" type="ORF">PAEG_LOCUS20700</name>
</gene>
<name>A0A8S4S469_9NEOP</name>
<comment type="caution">
    <text evidence="1">The sequence shown here is derived from an EMBL/GenBank/DDBJ whole genome shotgun (WGS) entry which is preliminary data.</text>
</comment>
<dbReference type="AlphaFoldDB" id="A0A8S4S469"/>
<sequence length="72" mass="8909">MFTDIKKRLIKSYIWSIALYACETWIMTQRKIERRRMERISWTEKIGKKELLTRVDEKRNIEIRRGKIISHL</sequence>
<accession>A0A8S4S469</accession>
<proteinExistence type="predicted"/>
<keyword evidence="2" id="KW-1185">Reference proteome</keyword>
<reference evidence="1" key="1">
    <citation type="submission" date="2022-03" db="EMBL/GenBank/DDBJ databases">
        <authorList>
            <person name="Lindestad O."/>
        </authorList>
    </citation>
    <scope>NUCLEOTIDE SEQUENCE</scope>
</reference>
<dbReference type="OrthoDB" id="425681at2759"/>